<keyword evidence="1" id="KW-0472">Membrane</keyword>
<feature type="transmembrane region" description="Helical" evidence="1">
    <location>
        <begin position="34"/>
        <end position="54"/>
    </location>
</feature>
<reference evidence="2 3" key="1">
    <citation type="submission" date="2024-03" db="EMBL/GenBank/DDBJ databases">
        <title>Pseudoalteromonas qingdaonensis sp. nov., isolated from the intestines of marine benthic organisms.</title>
        <authorList>
            <person name="Lin X."/>
            <person name="Fang S."/>
            <person name="Hu X."/>
        </authorList>
    </citation>
    <scope>NUCLEOTIDE SEQUENCE [LARGE SCALE GENOMIC DNA]</scope>
    <source>
        <strain evidence="2 3">YIC-827</strain>
    </source>
</reference>
<name>A0ABU9MRD5_9GAMM</name>
<gene>
    <name evidence="2" type="ORF">WCN91_00260</name>
</gene>
<dbReference type="Proteomes" id="UP001447008">
    <property type="component" value="Unassembled WGS sequence"/>
</dbReference>
<keyword evidence="1" id="KW-0812">Transmembrane</keyword>
<dbReference type="RefSeq" id="WP_342675436.1">
    <property type="nucleotide sequence ID" value="NZ_JBCGCU010000001.1"/>
</dbReference>
<protein>
    <submittedName>
        <fullName evidence="2">Uncharacterized protein</fullName>
    </submittedName>
</protein>
<keyword evidence="1" id="KW-1133">Transmembrane helix</keyword>
<evidence type="ECO:0000313" key="2">
    <source>
        <dbReference type="EMBL" id="MEM0513884.1"/>
    </source>
</evidence>
<sequence>MFRLLFLLPVILCAAWWLFLNANNIPLKQGRKGFFYIIIFSLFVLGFFTFMVYITNSDL</sequence>
<keyword evidence="3" id="KW-1185">Reference proteome</keyword>
<accession>A0ABU9MRD5</accession>
<evidence type="ECO:0000256" key="1">
    <source>
        <dbReference type="SAM" id="Phobius"/>
    </source>
</evidence>
<comment type="caution">
    <text evidence="2">The sequence shown here is derived from an EMBL/GenBank/DDBJ whole genome shotgun (WGS) entry which is preliminary data.</text>
</comment>
<evidence type="ECO:0000313" key="3">
    <source>
        <dbReference type="Proteomes" id="UP001447008"/>
    </source>
</evidence>
<dbReference type="EMBL" id="JBCGCU010000001">
    <property type="protein sequence ID" value="MEM0513884.1"/>
    <property type="molecule type" value="Genomic_DNA"/>
</dbReference>
<proteinExistence type="predicted"/>
<organism evidence="2 3">
    <name type="scientific">Pseudoalteromonas qingdaonensis</name>
    <dbReference type="NCBI Taxonomy" id="3131913"/>
    <lineage>
        <taxon>Bacteria</taxon>
        <taxon>Pseudomonadati</taxon>
        <taxon>Pseudomonadota</taxon>
        <taxon>Gammaproteobacteria</taxon>
        <taxon>Alteromonadales</taxon>
        <taxon>Pseudoalteromonadaceae</taxon>
        <taxon>Pseudoalteromonas</taxon>
    </lineage>
</organism>